<organism evidence="2 3">
    <name type="scientific">Candidatus Chisholmbacteria bacterium RIFCSPHIGHO2_01_FULL_52_32</name>
    <dbReference type="NCBI Taxonomy" id="1797591"/>
    <lineage>
        <taxon>Bacteria</taxon>
        <taxon>Candidatus Chisholmiibacteriota</taxon>
    </lineage>
</organism>
<feature type="region of interest" description="Disordered" evidence="1">
    <location>
        <begin position="143"/>
        <end position="168"/>
    </location>
</feature>
<reference evidence="2 3" key="1">
    <citation type="journal article" date="2016" name="Nat. Commun.">
        <title>Thousands of microbial genomes shed light on interconnected biogeochemical processes in an aquifer system.</title>
        <authorList>
            <person name="Anantharaman K."/>
            <person name="Brown C.T."/>
            <person name="Hug L.A."/>
            <person name="Sharon I."/>
            <person name="Castelle C.J."/>
            <person name="Probst A.J."/>
            <person name="Thomas B.C."/>
            <person name="Singh A."/>
            <person name="Wilkins M.J."/>
            <person name="Karaoz U."/>
            <person name="Brodie E.L."/>
            <person name="Williams K.H."/>
            <person name="Hubbard S.S."/>
            <person name="Banfield J.F."/>
        </authorList>
    </citation>
    <scope>NUCLEOTIDE SEQUENCE [LARGE SCALE GENOMIC DNA]</scope>
</reference>
<gene>
    <name evidence="2" type="ORF">A2786_00765</name>
</gene>
<feature type="region of interest" description="Disordered" evidence="1">
    <location>
        <begin position="1"/>
        <end position="23"/>
    </location>
</feature>
<dbReference type="Proteomes" id="UP000179233">
    <property type="component" value="Unassembled WGS sequence"/>
</dbReference>
<dbReference type="AlphaFoldDB" id="A0A1G1VR16"/>
<name>A0A1G1VR16_9BACT</name>
<comment type="caution">
    <text evidence="2">The sequence shown here is derived from an EMBL/GenBank/DDBJ whole genome shotgun (WGS) entry which is preliminary data.</text>
</comment>
<protein>
    <submittedName>
        <fullName evidence="2">Uncharacterized protein</fullName>
    </submittedName>
</protein>
<evidence type="ECO:0000313" key="3">
    <source>
        <dbReference type="Proteomes" id="UP000179233"/>
    </source>
</evidence>
<evidence type="ECO:0000256" key="1">
    <source>
        <dbReference type="SAM" id="MobiDB-lite"/>
    </source>
</evidence>
<feature type="compositionally biased region" description="Basic and acidic residues" evidence="1">
    <location>
        <begin position="143"/>
        <end position="152"/>
    </location>
</feature>
<sequence>MRSEVELSGAIDPDAGIPEGESVFGTPAYTDRFLHDYFVEERAQMEAQAEALKQAEGTISDLRDGIRELAGVLELSPEDWGLAMKDPNFPDIFHYCLTDPTLNWAEAYARWAQEEGAKDASWDGRLDRLNRLMQKKFRPRELRRIDHADASRRSHRKPPTKKGLTSDPQMLAKLKLRFANKQARRTQATATDAEIAAALNVEDRNWPSGF</sequence>
<proteinExistence type="predicted"/>
<evidence type="ECO:0000313" key="2">
    <source>
        <dbReference type="EMBL" id="OGY17841.1"/>
    </source>
</evidence>
<dbReference type="EMBL" id="MHCJ01000006">
    <property type="protein sequence ID" value="OGY17841.1"/>
    <property type="molecule type" value="Genomic_DNA"/>
</dbReference>
<accession>A0A1G1VR16</accession>